<evidence type="ECO:0000313" key="2">
    <source>
        <dbReference type="EMBL" id="CAH1960677.1"/>
    </source>
</evidence>
<dbReference type="OrthoDB" id="6623283at2759"/>
<dbReference type="EMBL" id="CAKOFQ010006689">
    <property type="protein sequence ID" value="CAH1960677.1"/>
    <property type="molecule type" value="Genomic_DNA"/>
</dbReference>
<reference evidence="2" key="1">
    <citation type="submission" date="2022-03" db="EMBL/GenBank/DDBJ databases">
        <authorList>
            <person name="Sayadi A."/>
        </authorList>
    </citation>
    <scope>NUCLEOTIDE SEQUENCE</scope>
</reference>
<keyword evidence="1" id="KW-0732">Signal</keyword>
<proteinExistence type="predicted"/>
<keyword evidence="3" id="KW-1185">Reference proteome</keyword>
<sequence length="113" mass="13065">MVCRSATARIFLAIIGFHVLQLAILEQDEDIPHMEVKNWALKFGVDLWEYGKMMTKMNELQRKYHDADMDVVRKDGLILIREMATEVKNMMDFKISAVKNNGFRRTGSIDSKG</sequence>
<name>A0A9P0NZE0_ACAOB</name>
<accession>A0A9P0NZE0</accession>
<evidence type="ECO:0000313" key="3">
    <source>
        <dbReference type="Proteomes" id="UP001152888"/>
    </source>
</evidence>
<protein>
    <submittedName>
        <fullName evidence="2">Uncharacterized protein</fullName>
    </submittedName>
</protein>
<dbReference type="Proteomes" id="UP001152888">
    <property type="component" value="Unassembled WGS sequence"/>
</dbReference>
<organism evidence="2 3">
    <name type="scientific">Acanthoscelides obtectus</name>
    <name type="common">Bean weevil</name>
    <name type="synonym">Bruchus obtectus</name>
    <dbReference type="NCBI Taxonomy" id="200917"/>
    <lineage>
        <taxon>Eukaryota</taxon>
        <taxon>Metazoa</taxon>
        <taxon>Ecdysozoa</taxon>
        <taxon>Arthropoda</taxon>
        <taxon>Hexapoda</taxon>
        <taxon>Insecta</taxon>
        <taxon>Pterygota</taxon>
        <taxon>Neoptera</taxon>
        <taxon>Endopterygota</taxon>
        <taxon>Coleoptera</taxon>
        <taxon>Polyphaga</taxon>
        <taxon>Cucujiformia</taxon>
        <taxon>Chrysomeloidea</taxon>
        <taxon>Chrysomelidae</taxon>
        <taxon>Bruchinae</taxon>
        <taxon>Bruchini</taxon>
        <taxon>Acanthoscelides</taxon>
    </lineage>
</organism>
<gene>
    <name evidence="2" type="ORF">ACAOBT_LOCUS3731</name>
</gene>
<feature type="signal peptide" evidence="1">
    <location>
        <begin position="1"/>
        <end position="25"/>
    </location>
</feature>
<comment type="caution">
    <text evidence="2">The sequence shown here is derived from an EMBL/GenBank/DDBJ whole genome shotgun (WGS) entry which is preliminary data.</text>
</comment>
<dbReference type="AlphaFoldDB" id="A0A9P0NZE0"/>
<evidence type="ECO:0000256" key="1">
    <source>
        <dbReference type="SAM" id="SignalP"/>
    </source>
</evidence>
<feature type="chain" id="PRO_5040443136" evidence="1">
    <location>
        <begin position="26"/>
        <end position="113"/>
    </location>
</feature>